<evidence type="ECO:0000256" key="1">
    <source>
        <dbReference type="ARBA" id="ARBA00022722"/>
    </source>
</evidence>
<name>A0AAN7CGR6_9PEZI</name>
<dbReference type="GO" id="GO:0036297">
    <property type="term" value="P:interstrand cross-link repair"/>
    <property type="evidence" value="ECO:0007669"/>
    <property type="project" value="TreeGrafter"/>
</dbReference>
<proteinExistence type="predicted"/>
<dbReference type="GO" id="GO:0035312">
    <property type="term" value="F:5'-3' DNA exonuclease activity"/>
    <property type="evidence" value="ECO:0007669"/>
    <property type="project" value="TreeGrafter"/>
</dbReference>
<keyword evidence="1" id="KW-0540">Nuclease</keyword>
<organism evidence="4 5">
    <name type="scientific">Achaetomium macrosporum</name>
    <dbReference type="NCBI Taxonomy" id="79813"/>
    <lineage>
        <taxon>Eukaryota</taxon>
        <taxon>Fungi</taxon>
        <taxon>Dikarya</taxon>
        <taxon>Ascomycota</taxon>
        <taxon>Pezizomycotina</taxon>
        <taxon>Sordariomycetes</taxon>
        <taxon>Sordariomycetidae</taxon>
        <taxon>Sordariales</taxon>
        <taxon>Chaetomiaceae</taxon>
        <taxon>Achaetomium</taxon>
    </lineage>
</organism>
<reference evidence="4" key="1">
    <citation type="journal article" date="2023" name="Mol. Phylogenet. Evol.">
        <title>Genome-scale phylogeny and comparative genomics of the fungal order Sordariales.</title>
        <authorList>
            <person name="Hensen N."/>
            <person name="Bonometti L."/>
            <person name="Westerberg I."/>
            <person name="Brannstrom I.O."/>
            <person name="Guillou S."/>
            <person name="Cros-Aarteil S."/>
            <person name="Calhoun S."/>
            <person name="Haridas S."/>
            <person name="Kuo A."/>
            <person name="Mondo S."/>
            <person name="Pangilinan J."/>
            <person name="Riley R."/>
            <person name="LaButti K."/>
            <person name="Andreopoulos B."/>
            <person name="Lipzen A."/>
            <person name="Chen C."/>
            <person name="Yan M."/>
            <person name="Daum C."/>
            <person name="Ng V."/>
            <person name="Clum A."/>
            <person name="Steindorff A."/>
            <person name="Ohm R.A."/>
            <person name="Martin F."/>
            <person name="Silar P."/>
            <person name="Natvig D.O."/>
            <person name="Lalanne C."/>
            <person name="Gautier V."/>
            <person name="Ament-Velasquez S.L."/>
            <person name="Kruys A."/>
            <person name="Hutchinson M.I."/>
            <person name="Powell A.J."/>
            <person name="Barry K."/>
            <person name="Miller A.N."/>
            <person name="Grigoriev I.V."/>
            <person name="Debuchy R."/>
            <person name="Gladieux P."/>
            <person name="Hiltunen Thoren M."/>
            <person name="Johannesson H."/>
        </authorList>
    </citation>
    <scope>NUCLEOTIDE SEQUENCE</scope>
    <source>
        <strain evidence="4">CBS 532.94</strain>
    </source>
</reference>
<dbReference type="GO" id="GO:0006303">
    <property type="term" value="P:double-strand break repair via nonhomologous end joining"/>
    <property type="evidence" value="ECO:0007669"/>
    <property type="project" value="TreeGrafter"/>
</dbReference>
<comment type="caution">
    <text evidence="4">The sequence shown here is derived from an EMBL/GenBank/DDBJ whole genome shotgun (WGS) entry which is preliminary data.</text>
</comment>
<dbReference type="SUPFAM" id="SSF56281">
    <property type="entry name" value="Metallo-hydrolase/oxidoreductase"/>
    <property type="match status" value="1"/>
</dbReference>
<keyword evidence="2" id="KW-0378">Hydrolase</keyword>
<dbReference type="PANTHER" id="PTHR23240">
    <property type="entry name" value="DNA CROSS-LINK REPAIR PROTEIN PSO2/SNM1-RELATED"/>
    <property type="match status" value="1"/>
</dbReference>
<sequence length="658" mass="73818">MSTFNGLVAEFPNIRGKKQSFSLPIWVDFFRSQPDLRPPLACFLSHIHSDHLAGLENFRSSFVYCSAATRAMLLRLERYPCRINYANGILEARIQRYRHLKNLLKPIPLDTPTVLELEPGNHLQVTLFNANHCPGAVMFLFEGQGKAVLYTGDIRSEPWYVNAIARAPSLVEYTTGLKTLDTIYLDTSFVDNLEFPTKSEGIHELLQKVSRYPADTIFHFQAWTYGYEDVWIALSKALGSKIHVDEYKMSMFRALFTPHSGDKFAPWSHLAPEAPALVGFMCGNMYHPGCLTLDEKVRIHSCEKGNYCRTVKESPVVWIRPIITRLPDGQDVAEVGVGGGGDDLEREAELDYLAPDDVESLLDALRDVDDVPEEVREQARQFLLRTIANGRKVQLDLERAFFGENNEADLTTGLRAMVSKLKAGDKRFPANDSDTRALPNVVTFPYSRHSSYPELCDLVRTFKPRDVWPCTIDVPRWLRGGLFALQSSLLLGTDPCLSDITVERLFSDYCSGDEFRHDKLMKERFGDHEEKMIGKADTQVTASSVDDAPHISQDPVHEPVSTHRQPSALADGIQEEAQIGDSWVYDAVEEMASFGELDPTSLQDSQDSAISVFALEAREQAFRAILENAKGRGGGVVGLLSTTDNHYTLEDELTYLGP</sequence>
<keyword evidence="3" id="KW-0269">Exonuclease</keyword>
<protein>
    <submittedName>
        <fullName evidence="4">Protein artemis</fullName>
    </submittedName>
</protein>
<keyword evidence="5" id="KW-1185">Reference proteome</keyword>
<dbReference type="EMBL" id="MU860017">
    <property type="protein sequence ID" value="KAK4241791.1"/>
    <property type="molecule type" value="Genomic_DNA"/>
</dbReference>
<dbReference type="InterPro" id="IPR036866">
    <property type="entry name" value="RibonucZ/Hydroxyglut_hydro"/>
</dbReference>
<evidence type="ECO:0000256" key="3">
    <source>
        <dbReference type="ARBA" id="ARBA00022839"/>
    </source>
</evidence>
<evidence type="ECO:0000313" key="4">
    <source>
        <dbReference type="EMBL" id="KAK4241791.1"/>
    </source>
</evidence>
<reference evidence="4" key="2">
    <citation type="submission" date="2023-05" db="EMBL/GenBank/DDBJ databases">
        <authorList>
            <consortium name="Lawrence Berkeley National Laboratory"/>
            <person name="Steindorff A."/>
            <person name="Hensen N."/>
            <person name="Bonometti L."/>
            <person name="Westerberg I."/>
            <person name="Brannstrom I.O."/>
            <person name="Guillou S."/>
            <person name="Cros-Aarteil S."/>
            <person name="Calhoun S."/>
            <person name="Haridas S."/>
            <person name="Kuo A."/>
            <person name="Mondo S."/>
            <person name="Pangilinan J."/>
            <person name="Riley R."/>
            <person name="Labutti K."/>
            <person name="Andreopoulos B."/>
            <person name="Lipzen A."/>
            <person name="Chen C."/>
            <person name="Yanf M."/>
            <person name="Daum C."/>
            <person name="Ng V."/>
            <person name="Clum A."/>
            <person name="Ohm R."/>
            <person name="Martin F."/>
            <person name="Silar P."/>
            <person name="Natvig D."/>
            <person name="Lalanne C."/>
            <person name="Gautier V."/>
            <person name="Ament-Velasquez S.L."/>
            <person name="Kruys A."/>
            <person name="Hutchinson M.I."/>
            <person name="Powell A.J."/>
            <person name="Barry K."/>
            <person name="Miller A.N."/>
            <person name="Grigoriev I.V."/>
            <person name="Debuchy R."/>
            <person name="Gladieux P."/>
            <person name="Thoren M.H."/>
            <person name="Johannesson H."/>
        </authorList>
    </citation>
    <scope>NUCLEOTIDE SEQUENCE</scope>
    <source>
        <strain evidence="4">CBS 532.94</strain>
    </source>
</reference>
<dbReference type="Pfam" id="PF23023">
    <property type="entry name" value="Anti-Pycsar_Apyc1"/>
    <property type="match status" value="1"/>
</dbReference>
<dbReference type="PANTHER" id="PTHR23240:SF8">
    <property type="entry name" value="PROTEIN ARTEMIS"/>
    <property type="match status" value="1"/>
</dbReference>
<evidence type="ECO:0000313" key="5">
    <source>
        <dbReference type="Proteomes" id="UP001303760"/>
    </source>
</evidence>
<dbReference type="GO" id="GO:0000723">
    <property type="term" value="P:telomere maintenance"/>
    <property type="evidence" value="ECO:0007669"/>
    <property type="project" value="TreeGrafter"/>
</dbReference>
<dbReference type="Gene3D" id="3.60.15.10">
    <property type="entry name" value="Ribonuclease Z/Hydroxyacylglutathione hydrolase-like"/>
    <property type="match status" value="1"/>
</dbReference>
<accession>A0AAN7CGR6</accession>
<dbReference type="Proteomes" id="UP001303760">
    <property type="component" value="Unassembled WGS sequence"/>
</dbReference>
<dbReference type="GO" id="GO:0003684">
    <property type="term" value="F:damaged DNA binding"/>
    <property type="evidence" value="ECO:0007669"/>
    <property type="project" value="TreeGrafter"/>
</dbReference>
<gene>
    <name evidence="4" type="ORF">C8A03DRAFT_11988</name>
</gene>
<evidence type="ECO:0000256" key="2">
    <source>
        <dbReference type="ARBA" id="ARBA00022801"/>
    </source>
</evidence>
<dbReference type="AlphaFoldDB" id="A0AAN7CGR6"/>